<dbReference type="Gene3D" id="3.90.350.10">
    <property type="entry name" value="Transposase Inhibitor Protein From Tn5, Chain A, domain 1"/>
    <property type="match status" value="1"/>
</dbReference>
<protein>
    <recommendedName>
        <fullName evidence="1">Transposase IS4-like domain-containing protein</fullName>
    </recommendedName>
</protein>
<dbReference type="PANTHER" id="PTHR33258:SF1">
    <property type="entry name" value="TRANSPOSASE INSL FOR INSERTION SEQUENCE ELEMENT IS186A-RELATED"/>
    <property type="match status" value="1"/>
</dbReference>
<dbReference type="GO" id="GO:0003677">
    <property type="term" value="F:DNA binding"/>
    <property type="evidence" value="ECO:0007669"/>
    <property type="project" value="InterPro"/>
</dbReference>
<evidence type="ECO:0000259" key="1">
    <source>
        <dbReference type="Pfam" id="PF01609"/>
    </source>
</evidence>
<dbReference type="SUPFAM" id="SSF53098">
    <property type="entry name" value="Ribonuclease H-like"/>
    <property type="match status" value="1"/>
</dbReference>
<dbReference type="InterPro" id="IPR012337">
    <property type="entry name" value="RNaseH-like_sf"/>
</dbReference>
<dbReference type="OrthoDB" id="8093733at2"/>
<evidence type="ECO:0000313" key="2">
    <source>
        <dbReference type="EMBL" id="ANW04862.1"/>
    </source>
</evidence>
<organism evidence="2 3">
    <name type="scientific">Bradyrhizobium icense</name>
    <dbReference type="NCBI Taxonomy" id="1274631"/>
    <lineage>
        <taxon>Bacteria</taxon>
        <taxon>Pseudomonadati</taxon>
        <taxon>Pseudomonadota</taxon>
        <taxon>Alphaproteobacteria</taxon>
        <taxon>Hyphomicrobiales</taxon>
        <taxon>Nitrobacteraceae</taxon>
        <taxon>Bradyrhizobium</taxon>
    </lineage>
</organism>
<dbReference type="STRING" id="1274631.LMTR13_36745"/>
<dbReference type="GO" id="GO:0004803">
    <property type="term" value="F:transposase activity"/>
    <property type="evidence" value="ECO:0007669"/>
    <property type="project" value="InterPro"/>
</dbReference>
<dbReference type="InterPro" id="IPR002559">
    <property type="entry name" value="Transposase_11"/>
</dbReference>
<gene>
    <name evidence="2" type="ORF">LMTR13_36745</name>
</gene>
<dbReference type="Pfam" id="PF01609">
    <property type="entry name" value="DDE_Tnp_1"/>
    <property type="match status" value="1"/>
</dbReference>
<keyword evidence="3" id="KW-1185">Reference proteome</keyword>
<accession>A0A1B1UPV7</accession>
<proteinExistence type="predicted"/>
<dbReference type="GO" id="GO:0006313">
    <property type="term" value="P:DNA transposition"/>
    <property type="evidence" value="ECO:0007669"/>
    <property type="project" value="InterPro"/>
</dbReference>
<name>A0A1B1UPV7_9BRAD</name>
<dbReference type="PANTHER" id="PTHR33258">
    <property type="entry name" value="TRANSPOSASE INSL FOR INSERTION SEQUENCE ELEMENT IS186A-RELATED"/>
    <property type="match status" value="1"/>
</dbReference>
<dbReference type="EMBL" id="CP016428">
    <property type="protein sequence ID" value="ANW04862.1"/>
    <property type="molecule type" value="Genomic_DNA"/>
</dbReference>
<feature type="domain" description="Transposase IS4-like" evidence="1">
    <location>
        <begin position="109"/>
        <end position="321"/>
    </location>
</feature>
<dbReference type="AlphaFoldDB" id="A0A1B1UPV7"/>
<evidence type="ECO:0000313" key="3">
    <source>
        <dbReference type="Proteomes" id="UP000092839"/>
    </source>
</evidence>
<dbReference type="KEGG" id="bic:LMTR13_36745"/>
<dbReference type="Proteomes" id="UP000092839">
    <property type="component" value="Chromosome"/>
</dbReference>
<reference evidence="2 3" key="1">
    <citation type="submission" date="2016-07" db="EMBL/GenBank/DDBJ databases">
        <title>Complete genome sequence of Bradyrhizobium icense LMTR 13T, a potential inoculant strain isolated from lima bean (Phaseolus lunatus) in Peru.</title>
        <authorList>
            <person name="Ormeno-Orrillo E."/>
            <person name="Duran D."/>
            <person name="Rogel M.A."/>
            <person name="Rey L."/>
            <person name="Imperial J."/>
            <person name="Ruiz-Argueso T."/>
            <person name="Martinez-Romero E."/>
        </authorList>
    </citation>
    <scope>NUCLEOTIDE SEQUENCE [LARGE SCALE GENOMIC DNA]</scope>
    <source>
        <strain evidence="2 3">LMTR 13</strain>
    </source>
</reference>
<sequence>MGHESLVNEDWTNVVVRLGGAETLEVTARETKAFLRPREITNAVDLLRLILAYCLGERGLRSTAAWATSIGLVDISNVALLYCLRQCGDWLAMLVGQVLAATAPPASRGRMIRIIDATSVPKKGSEARKKNKVWRIHSAFDLPQERFGYFELTDQQAGETLDRIPAVAGEIRLADRAYLQPDRMAPLLEAGADIVIRAGWKSARWLDAEGNVFDLIAALRKAAGRGLIDRPIWIKRKRGAPLALRLVAVKKPVQAAADARRKAHRDAQRGGHQLSKQTLDAADWVILVTSLKPRDFATADVLALYRLRWRIELGFKRLKSLIRLKGPPGADEGSARPYILAHLLAILLLEPFVDELEDSPRLAEAA</sequence>